<gene>
    <name evidence="9" type="ORF">FEZ63_10930</name>
</gene>
<evidence type="ECO:0000256" key="4">
    <source>
        <dbReference type="ARBA" id="ARBA00022982"/>
    </source>
</evidence>
<dbReference type="OrthoDB" id="9811729at2"/>
<keyword evidence="5 6" id="KW-0408">Iron</keyword>
<keyword evidence="4" id="KW-0249">Electron transport</keyword>
<sequence length="143" mass="15417">MKRAIIVAGLMTLGLTAAIAQSNIVEQRQDLMKQFGAQSRTIAGMLRGQAPFDLAQTQAALKTVSDAAKKLPPLFPESTKGAEKTDALPTVWESKAEFDKLFASLDAASQTALAKITDEASFKAEMPKVLQNCGTCHKTYRKS</sequence>
<dbReference type="GO" id="GO:0020037">
    <property type="term" value="F:heme binding"/>
    <property type="evidence" value="ECO:0007669"/>
    <property type="project" value="InterPro"/>
</dbReference>
<dbReference type="InterPro" id="IPR010980">
    <property type="entry name" value="Cyt_c/b562"/>
</dbReference>
<proteinExistence type="predicted"/>
<keyword evidence="8" id="KW-0732">Signal</keyword>
<evidence type="ECO:0000256" key="5">
    <source>
        <dbReference type="ARBA" id="ARBA00023004"/>
    </source>
</evidence>
<dbReference type="InterPro" id="IPR002321">
    <property type="entry name" value="Cyt_c_II"/>
</dbReference>
<dbReference type="GO" id="GO:0022900">
    <property type="term" value="P:electron transport chain"/>
    <property type="evidence" value="ECO:0007669"/>
    <property type="project" value="InterPro"/>
</dbReference>
<dbReference type="PIRSF" id="PIRSF000027">
    <property type="entry name" value="Cytc_c_prime"/>
    <property type="match status" value="1"/>
</dbReference>
<dbReference type="GO" id="GO:0005506">
    <property type="term" value="F:iron ion binding"/>
    <property type="evidence" value="ECO:0007669"/>
    <property type="project" value="InterPro"/>
</dbReference>
<evidence type="ECO:0000256" key="2">
    <source>
        <dbReference type="ARBA" id="ARBA00022617"/>
    </source>
</evidence>
<feature type="binding site" description="covalent" evidence="7">
    <location>
        <position position="136"/>
    </location>
    <ligand>
        <name>heme c</name>
        <dbReference type="ChEBI" id="CHEBI:61717"/>
    </ligand>
</feature>
<dbReference type="Gene3D" id="1.20.120.10">
    <property type="entry name" value="Cytochrome c/b562"/>
    <property type="match status" value="1"/>
</dbReference>
<dbReference type="GO" id="GO:0042597">
    <property type="term" value="C:periplasmic space"/>
    <property type="evidence" value="ECO:0007669"/>
    <property type="project" value="InterPro"/>
</dbReference>
<evidence type="ECO:0000313" key="9">
    <source>
        <dbReference type="EMBL" id="KAB0266948.1"/>
    </source>
</evidence>
<evidence type="ECO:0000313" key="10">
    <source>
        <dbReference type="Proteomes" id="UP000325684"/>
    </source>
</evidence>
<dbReference type="SUPFAM" id="SSF47175">
    <property type="entry name" value="Cytochromes"/>
    <property type="match status" value="1"/>
</dbReference>
<feature type="binding site" description="axial binding residue" evidence="6">
    <location>
        <position position="137"/>
    </location>
    <ligand>
        <name>heme c</name>
        <dbReference type="ChEBI" id="CHEBI:61717"/>
    </ligand>
    <ligandPart>
        <name>Fe</name>
        <dbReference type="ChEBI" id="CHEBI:18248"/>
    </ligandPart>
</feature>
<protein>
    <submittedName>
        <fullName evidence="9">Cytochrome c</fullName>
    </submittedName>
</protein>
<dbReference type="GO" id="GO:0009055">
    <property type="term" value="F:electron transfer activity"/>
    <property type="evidence" value="ECO:0007669"/>
    <property type="project" value="InterPro"/>
</dbReference>
<feature type="signal peptide" evidence="8">
    <location>
        <begin position="1"/>
        <end position="20"/>
    </location>
</feature>
<accession>A0A5N3PB17</accession>
<reference evidence="9 10" key="1">
    <citation type="journal article" date="2019" name="Microorganisms">
        <title>Genome Insights into the Novel Species Microvirga brassicacearum, a Rapeseed Endophyte with Biotechnological Potential.</title>
        <authorList>
            <person name="Jimenez-Gomez A."/>
            <person name="Saati-Santamaria Z."/>
            <person name="Igual J.M."/>
            <person name="Rivas R."/>
            <person name="Mateos P.F."/>
            <person name="Garcia-Fraile P."/>
        </authorList>
    </citation>
    <scope>NUCLEOTIDE SEQUENCE [LARGE SCALE GENOMIC DNA]</scope>
    <source>
        <strain evidence="9 10">CDVBN77</strain>
    </source>
</reference>
<feature type="binding site" description="covalent" evidence="7">
    <location>
        <position position="133"/>
    </location>
    <ligand>
        <name>heme c</name>
        <dbReference type="ChEBI" id="CHEBI:61717"/>
    </ligand>
</feature>
<dbReference type="RefSeq" id="WP_150944266.1">
    <property type="nucleotide sequence ID" value="NZ_VCMV01000014.1"/>
</dbReference>
<dbReference type="Pfam" id="PF01322">
    <property type="entry name" value="Cytochrom_C_2"/>
    <property type="match status" value="1"/>
</dbReference>
<evidence type="ECO:0000256" key="6">
    <source>
        <dbReference type="PIRSR" id="PIRSR000027-1"/>
    </source>
</evidence>
<organism evidence="9 10">
    <name type="scientific">Microvirga brassicacearum</name>
    <dbReference type="NCBI Taxonomy" id="2580413"/>
    <lineage>
        <taxon>Bacteria</taxon>
        <taxon>Pseudomonadati</taxon>
        <taxon>Pseudomonadota</taxon>
        <taxon>Alphaproteobacteria</taxon>
        <taxon>Hyphomicrobiales</taxon>
        <taxon>Methylobacteriaceae</taxon>
        <taxon>Microvirga</taxon>
    </lineage>
</organism>
<keyword evidence="10" id="KW-1185">Reference proteome</keyword>
<keyword evidence="2 7" id="KW-0349">Heme</keyword>
<dbReference type="AlphaFoldDB" id="A0A5N3PB17"/>
<dbReference type="PROSITE" id="PS51009">
    <property type="entry name" value="CYTCII"/>
    <property type="match status" value="1"/>
</dbReference>
<evidence type="ECO:0000256" key="7">
    <source>
        <dbReference type="PIRSR" id="PIRSR000027-2"/>
    </source>
</evidence>
<comment type="caution">
    <text evidence="9">The sequence shown here is derived from an EMBL/GenBank/DDBJ whole genome shotgun (WGS) entry which is preliminary data.</text>
</comment>
<name>A0A5N3PB17_9HYPH</name>
<keyword evidence="3 6" id="KW-0479">Metal-binding</keyword>
<comment type="PTM">
    <text evidence="7">Binds 1 heme group per subunit.</text>
</comment>
<evidence type="ECO:0000256" key="8">
    <source>
        <dbReference type="SAM" id="SignalP"/>
    </source>
</evidence>
<dbReference type="InterPro" id="IPR012127">
    <property type="entry name" value="Cyt_c_prime"/>
</dbReference>
<evidence type="ECO:0000256" key="3">
    <source>
        <dbReference type="ARBA" id="ARBA00022723"/>
    </source>
</evidence>
<feature type="chain" id="PRO_5024292703" evidence="8">
    <location>
        <begin position="21"/>
        <end position="143"/>
    </location>
</feature>
<dbReference type="Proteomes" id="UP000325684">
    <property type="component" value="Unassembled WGS sequence"/>
</dbReference>
<dbReference type="EMBL" id="VCMV01000014">
    <property type="protein sequence ID" value="KAB0266948.1"/>
    <property type="molecule type" value="Genomic_DNA"/>
</dbReference>
<evidence type="ECO:0000256" key="1">
    <source>
        <dbReference type="ARBA" id="ARBA00022448"/>
    </source>
</evidence>
<keyword evidence="1" id="KW-0813">Transport</keyword>